<dbReference type="InterPro" id="IPR058537">
    <property type="entry name" value="TPR_TNPO3_IPO13_4th"/>
</dbReference>
<dbReference type="GO" id="GO:0005737">
    <property type="term" value="C:cytoplasm"/>
    <property type="evidence" value="ECO:0007669"/>
    <property type="project" value="UniProtKB-SubCell"/>
</dbReference>
<reference evidence="13" key="1">
    <citation type="submission" date="2021-04" db="EMBL/GenBank/DDBJ databases">
        <authorList>
            <person name="Chebbi M.A.C M."/>
        </authorList>
    </citation>
    <scope>NUCLEOTIDE SEQUENCE</scope>
</reference>
<dbReference type="Pfam" id="PF08389">
    <property type="entry name" value="Xpo1"/>
    <property type="match status" value="1"/>
</dbReference>
<dbReference type="Pfam" id="PF24138">
    <property type="entry name" value="TPR_TNPO3_IPO13_2nd"/>
    <property type="match status" value="1"/>
</dbReference>
<evidence type="ECO:0000256" key="2">
    <source>
        <dbReference type="ARBA" id="ARBA00004496"/>
    </source>
</evidence>
<dbReference type="SMART" id="SM00913">
    <property type="entry name" value="IBN_N"/>
    <property type="match status" value="1"/>
</dbReference>
<gene>
    <name evidence="13" type="ORF">HICCMSTLAB_LOCUS872</name>
</gene>
<accession>A0A8J2GZP0</accession>
<keyword evidence="14" id="KW-1185">Reference proteome</keyword>
<organism evidence="13 14">
    <name type="scientific">Cotesia congregata</name>
    <name type="common">Parasitoid wasp</name>
    <name type="synonym">Apanteles congregatus</name>
    <dbReference type="NCBI Taxonomy" id="51543"/>
    <lineage>
        <taxon>Eukaryota</taxon>
        <taxon>Metazoa</taxon>
        <taxon>Ecdysozoa</taxon>
        <taxon>Arthropoda</taxon>
        <taxon>Hexapoda</taxon>
        <taxon>Insecta</taxon>
        <taxon>Pterygota</taxon>
        <taxon>Neoptera</taxon>
        <taxon>Endopterygota</taxon>
        <taxon>Hymenoptera</taxon>
        <taxon>Apocrita</taxon>
        <taxon>Ichneumonoidea</taxon>
        <taxon>Braconidae</taxon>
        <taxon>Microgastrinae</taxon>
        <taxon>Cotesia</taxon>
    </lineage>
</organism>
<comment type="function">
    <text evidence="9">Importin, which transports target proteins into the nucleus. Specifically mediates the nuclear import of splicing factor serine/arginine (SR) proteins, such as RBM4, SFRS1 and SFRS2, by recognizing phosphorylated SR domains. Also mediates the nuclear import of serine/arginine (SR) protein CPSF6, independently of CPSF6 phosphorylation. The nuclear import process is regulated by the small GTPase Ran that partitions between cytoplasm and nucleus in the predominantly GDP- and GTP-bound form, respectively. Importin associates with target cargo proteins in the cytoplasm, and the competitive binding of GTP-bound Ran induces the release of cargos in the nucleus.</text>
</comment>
<keyword evidence="5" id="KW-0597">Phosphoprotein</keyword>
<comment type="caution">
    <text evidence="13">The sequence shown here is derived from an EMBL/GenBank/DDBJ whole genome shotgun (WGS) entry which is preliminary data.</text>
</comment>
<comment type="subunit">
    <text evidence="10">Interacts with (GTP-bound) Ran. Interacts with (phosphorylated) SFRS1 and SFRS2; leading to their nuclear import. Interacts with NUP62. Interacts with RBM4. Interacts with CPSF6, promoting its nuclear import.</text>
</comment>
<dbReference type="InterPro" id="IPR057942">
    <property type="entry name" value="TPR_TNPO3_IPO13_3rd"/>
</dbReference>
<keyword evidence="4" id="KW-0963">Cytoplasm</keyword>
<dbReference type="FunFam" id="1.25.10.10:FF:000079">
    <property type="entry name" value="transportin-3 isoform X1"/>
    <property type="match status" value="1"/>
</dbReference>
<dbReference type="InterPro" id="IPR057941">
    <property type="entry name" value="TPR_TNPO3_IPO13_2nd"/>
</dbReference>
<dbReference type="OrthoDB" id="435593at2759"/>
<dbReference type="InterPro" id="IPR011989">
    <property type="entry name" value="ARM-like"/>
</dbReference>
<dbReference type="Pfam" id="PF03810">
    <property type="entry name" value="IBN_N"/>
    <property type="match status" value="1"/>
</dbReference>
<name>A0A8J2GZP0_COTCN</name>
<evidence type="ECO:0000256" key="1">
    <source>
        <dbReference type="ARBA" id="ARBA00004259"/>
    </source>
</evidence>
<dbReference type="Pfam" id="PF24140">
    <property type="entry name" value="TPR_TNPO3_IPO13_3rd"/>
    <property type="match status" value="1"/>
</dbReference>
<evidence type="ECO:0000256" key="6">
    <source>
        <dbReference type="ARBA" id="ARBA00022927"/>
    </source>
</evidence>
<dbReference type="EMBL" id="CAJNRD030001114">
    <property type="protein sequence ID" value="CAG5074100.1"/>
    <property type="molecule type" value="Genomic_DNA"/>
</dbReference>
<dbReference type="GO" id="GO:0006606">
    <property type="term" value="P:protein import into nucleus"/>
    <property type="evidence" value="ECO:0007669"/>
    <property type="project" value="TreeGrafter"/>
</dbReference>
<evidence type="ECO:0000313" key="14">
    <source>
        <dbReference type="Proteomes" id="UP000786811"/>
    </source>
</evidence>
<evidence type="ECO:0000256" key="8">
    <source>
        <dbReference type="ARBA" id="ARBA00023242"/>
    </source>
</evidence>
<keyword evidence="3" id="KW-0813">Transport</keyword>
<evidence type="ECO:0000256" key="4">
    <source>
        <dbReference type="ARBA" id="ARBA00022490"/>
    </source>
</evidence>
<sequence>MNLPPEIETVYEAIYSMHQKSNPTEQNRASLWLQELQKTVYAWKISDRILQEKKDLDSCFFAAQTMRAKIQYDFHELPVEAHASLRDSLIGHISQIDEHTNPAIVIQLCLALADLALQMPAWQKPVIDLINRFGGNKSSLWPLLELIKFLPEETNTLSLGANRRDQVLADLSSCADTVSEFLKMSLKSTSSTENIQIPIRIIKCLTSWIAVHAVPLEAIPNSDIIAYAFQVLGNHTSNDQLHEAAADCVCSILQSLQLNNNHNDIDNYLHHHHHHHHHNHQSPESAEIQRLQLCLFTSVIDLEQPYHLLVAEEETGQLMNYCRIFTEFAETFLVTIITGSTAGQQHYAIKILDLVLMCVGHHDYEVAQITFNLWYQLSEELYQRNSEELNNVFKPYIDRLISALCKHCQMEPDYLGILEQDTSSEDFFLFRNRVSELIKDVVFIVGSSHCFKEMFARINGANRDGIPVSAPTWDSVEAALFIMQAVAKNILPEEDQVVPEVVEAILNVHENTHIAVKHTSILLLGELCEWINSHAHSLEPILNFLLVCLSQNGLASVASGALHSICTACPEHMATHFPGLLEIARCLDGYPISNEAAIGLLKGVSIILARLQREEITRAMKDLCWFQARPLCELLEINGLPVTRGTKTDPVVWLDRLSAIFRLSRMAIIQSLDIIHEYTNPIIEVNDTQPHPCRDVVTEIWPVLSKVFNKYAADSRIMERCCRCVRHAVRCIRKNAVHLLEDIVKLIVGLYATHQHSCFLYLGSILVDEYSTDHECAAGLVQMLEAFIGPTFTLLQEPNGLKNHPDTVDDLFRLCSRFMQRAPIAFLHSAPKNSIMDCAISACSLDHKDANASVMKFLYEFLHCSRNNDDRSDFTIRRSLVQSVLAEKGQTLVTNLLHAAEYRLTKSCDECCAVVRTIVPLTNQ</sequence>
<evidence type="ECO:0000313" key="13">
    <source>
        <dbReference type="EMBL" id="CAG5074100.1"/>
    </source>
</evidence>
<dbReference type="InterPro" id="IPR001494">
    <property type="entry name" value="Importin-beta_N"/>
</dbReference>
<evidence type="ECO:0000259" key="12">
    <source>
        <dbReference type="SMART" id="SM00913"/>
    </source>
</evidence>
<dbReference type="InterPro" id="IPR051345">
    <property type="entry name" value="Importin_beta-like_NTR"/>
</dbReference>
<feature type="domain" description="Importin N-terminal" evidence="12">
    <location>
        <begin position="29"/>
        <end position="95"/>
    </location>
</feature>
<evidence type="ECO:0000256" key="10">
    <source>
        <dbReference type="ARBA" id="ARBA00063116"/>
    </source>
</evidence>
<dbReference type="GO" id="GO:0031267">
    <property type="term" value="F:small GTPase binding"/>
    <property type="evidence" value="ECO:0007669"/>
    <property type="project" value="InterPro"/>
</dbReference>
<dbReference type="Proteomes" id="UP000786811">
    <property type="component" value="Unassembled WGS sequence"/>
</dbReference>
<evidence type="ECO:0000256" key="11">
    <source>
        <dbReference type="ARBA" id="ARBA00067328"/>
    </source>
</evidence>
<dbReference type="AlphaFoldDB" id="A0A8J2GZP0"/>
<protein>
    <recommendedName>
        <fullName evidence="11">Transportin-3</fullName>
    </recommendedName>
</protein>
<evidence type="ECO:0000256" key="5">
    <source>
        <dbReference type="ARBA" id="ARBA00022553"/>
    </source>
</evidence>
<evidence type="ECO:0000256" key="9">
    <source>
        <dbReference type="ARBA" id="ARBA00060097"/>
    </source>
</evidence>
<keyword evidence="7" id="KW-0007">Acetylation</keyword>
<dbReference type="PANTHER" id="PTHR12363">
    <property type="entry name" value="TRANSPORTIN 3 AND IMPORTIN 13"/>
    <property type="match status" value="1"/>
</dbReference>
<dbReference type="Pfam" id="PF24139">
    <property type="entry name" value="TPR_TNPO3_IPO13_4th"/>
    <property type="match status" value="1"/>
</dbReference>
<keyword evidence="6" id="KW-0653">Protein transport</keyword>
<dbReference type="GO" id="GO:0005635">
    <property type="term" value="C:nuclear envelope"/>
    <property type="evidence" value="ECO:0007669"/>
    <property type="project" value="UniProtKB-SubCell"/>
</dbReference>
<keyword evidence="8" id="KW-0539">Nucleus</keyword>
<dbReference type="InterPro" id="IPR016024">
    <property type="entry name" value="ARM-type_fold"/>
</dbReference>
<dbReference type="PANTHER" id="PTHR12363:SF42">
    <property type="entry name" value="TRANSPORTIN-3"/>
    <property type="match status" value="1"/>
</dbReference>
<comment type="subcellular location">
    <subcellularLocation>
        <location evidence="2">Cytoplasm</location>
    </subcellularLocation>
    <subcellularLocation>
        <location evidence="1">Nucleus envelope</location>
    </subcellularLocation>
</comment>
<evidence type="ECO:0000256" key="3">
    <source>
        <dbReference type="ARBA" id="ARBA00022448"/>
    </source>
</evidence>
<evidence type="ECO:0000256" key="7">
    <source>
        <dbReference type="ARBA" id="ARBA00022990"/>
    </source>
</evidence>
<proteinExistence type="predicted"/>
<dbReference type="InterPro" id="IPR013598">
    <property type="entry name" value="Exportin-1/Importin-b-like"/>
</dbReference>
<dbReference type="SUPFAM" id="SSF48371">
    <property type="entry name" value="ARM repeat"/>
    <property type="match status" value="1"/>
</dbReference>
<dbReference type="Gene3D" id="1.25.10.10">
    <property type="entry name" value="Leucine-rich Repeat Variant"/>
    <property type="match status" value="1"/>
</dbReference>